<accession>A0ABS0JKQ4</accession>
<proteinExistence type="predicted"/>
<protein>
    <submittedName>
        <fullName evidence="1">Uncharacterized protein</fullName>
    </submittedName>
</protein>
<reference evidence="1 2" key="1">
    <citation type="submission" date="2020-11" db="EMBL/GenBank/DDBJ databases">
        <title>Sequencing the genomes of 1000 actinobacteria strains.</title>
        <authorList>
            <person name="Klenk H.-P."/>
        </authorList>
    </citation>
    <scope>NUCLEOTIDE SEQUENCE [LARGE SCALE GENOMIC DNA]</scope>
    <source>
        <strain evidence="1 2">DSM 101692</strain>
    </source>
</reference>
<gene>
    <name evidence="1" type="ORF">IW248_003863</name>
</gene>
<evidence type="ECO:0000313" key="1">
    <source>
        <dbReference type="EMBL" id="MBG6067576.1"/>
    </source>
</evidence>
<dbReference type="EMBL" id="JADOTX010000001">
    <property type="protein sequence ID" value="MBG6067576.1"/>
    <property type="molecule type" value="Genomic_DNA"/>
</dbReference>
<organism evidence="1 2">
    <name type="scientific">Micromonospora ureilytica</name>
    <dbReference type="NCBI Taxonomy" id="709868"/>
    <lineage>
        <taxon>Bacteria</taxon>
        <taxon>Bacillati</taxon>
        <taxon>Actinomycetota</taxon>
        <taxon>Actinomycetes</taxon>
        <taxon>Micromonosporales</taxon>
        <taxon>Micromonosporaceae</taxon>
        <taxon>Micromonospora</taxon>
    </lineage>
</organism>
<evidence type="ECO:0000313" key="2">
    <source>
        <dbReference type="Proteomes" id="UP000614915"/>
    </source>
</evidence>
<comment type="caution">
    <text evidence="1">The sequence shown here is derived from an EMBL/GenBank/DDBJ whole genome shotgun (WGS) entry which is preliminary data.</text>
</comment>
<keyword evidence="2" id="KW-1185">Reference proteome</keyword>
<sequence length="64" mass="6675">MGSVDLVLAAIVAAANLAFATVLIRRSRGGTTVPRIFGRPQPLPRLRATMHACLGLGMSDTTAL</sequence>
<name>A0ABS0JKQ4_9ACTN</name>
<dbReference type="RefSeq" id="WP_196928100.1">
    <property type="nucleotide sequence ID" value="NZ_JADOTX010000001.1"/>
</dbReference>
<dbReference type="Proteomes" id="UP000614915">
    <property type="component" value="Unassembled WGS sequence"/>
</dbReference>